<comment type="caution">
    <text evidence="2">The sequence shown here is derived from an EMBL/GenBank/DDBJ whole genome shotgun (WGS) entry which is preliminary data.</text>
</comment>
<gene>
    <name evidence="2" type="ORF">EDC56_3360</name>
</gene>
<organism evidence="2 3">
    <name type="scientific">Sinobacterium caligoides</name>
    <dbReference type="NCBI Taxonomy" id="933926"/>
    <lineage>
        <taxon>Bacteria</taxon>
        <taxon>Pseudomonadati</taxon>
        <taxon>Pseudomonadota</taxon>
        <taxon>Gammaproteobacteria</taxon>
        <taxon>Cellvibrionales</taxon>
        <taxon>Spongiibacteraceae</taxon>
        <taxon>Sinobacterium</taxon>
    </lineage>
</organism>
<keyword evidence="3" id="KW-1185">Reference proteome</keyword>
<dbReference type="RefSeq" id="WP_123713701.1">
    <property type="nucleotide sequence ID" value="NZ_RKHR01000007.1"/>
</dbReference>
<name>A0A3N2DFQ8_9GAMM</name>
<evidence type="ECO:0000313" key="2">
    <source>
        <dbReference type="EMBL" id="ROR98630.1"/>
    </source>
</evidence>
<proteinExistence type="predicted"/>
<dbReference type="AlphaFoldDB" id="A0A3N2DFQ8"/>
<dbReference type="Proteomes" id="UP000275394">
    <property type="component" value="Unassembled WGS sequence"/>
</dbReference>
<dbReference type="OrthoDB" id="6388786at2"/>
<evidence type="ECO:0000313" key="3">
    <source>
        <dbReference type="Proteomes" id="UP000275394"/>
    </source>
</evidence>
<evidence type="ECO:0000256" key="1">
    <source>
        <dbReference type="SAM" id="Phobius"/>
    </source>
</evidence>
<feature type="transmembrane region" description="Helical" evidence="1">
    <location>
        <begin position="31"/>
        <end position="49"/>
    </location>
</feature>
<dbReference type="EMBL" id="RKHR01000007">
    <property type="protein sequence ID" value="ROR98630.1"/>
    <property type="molecule type" value="Genomic_DNA"/>
</dbReference>
<reference evidence="2 3" key="1">
    <citation type="submission" date="2018-11" db="EMBL/GenBank/DDBJ databases">
        <title>Genomic Encyclopedia of Type Strains, Phase IV (KMG-IV): sequencing the most valuable type-strain genomes for metagenomic binning, comparative biology and taxonomic classification.</title>
        <authorList>
            <person name="Goeker M."/>
        </authorList>
    </citation>
    <scope>NUCLEOTIDE SEQUENCE [LARGE SCALE GENOMIC DNA]</scope>
    <source>
        <strain evidence="2 3">DSM 100316</strain>
    </source>
</reference>
<keyword evidence="1" id="KW-0812">Transmembrane</keyword>
<sequence length="60" mass="7241">MYIPRTTLWVLLILFGLAPSIKLWILSDISAWYRPYILWGILIIIVFISQQVRHKTERRQ</sequence>
<keyword evidence="1" id="KW-1133">Transmembrane helix</keyword>
<accession>A0A3N2DFQ8</accession>
<keyword evidence="1" id="KW-0472">Membrane</keyword>
<protein>
    <submittedName>
        <fullName evidence="2">Uncharacterized protein</fullName>
    </submittedName>
</protein>
<feature type="transmembrane region" description="Helical" evidence="1">
    <location>
        <begin position="7"/>
        <end position="25"/>
    </location>
</feature>